<dbReference type="InterPro" id="IPR005474">
    <property type="entry name" value="Transketolase_N"/>
</dbReference>
<dbReference type="SMART" id="SM00861">
    <property type="entry name" value="Transket_pyr"/>
    <property type="match status" value="1"/>
</dbReference>
<dbReference type="NCBIfam" id="NF004559">
    <property type="entry name" value="PRK05899.2-5"/>
    <property type="match status" value="1"/>
</dbReference>
<evidence type="ECO:0000313" key="14">
    <source>
        <dbReference type="EMBL" id="PQO32891.1"/>
    </source>
</evidence>
<evidence type="ECO:0000256" key="2">
    <source>
        <dbReference type="ARBA" id="ARBA00001936"/>
    </source>
</evidence>
<evidence type="ECO:0000256" key="7">
    <source>
        <dbReference type="ARBA" id="ARBA00016662"/>
    </source>
</evidence>
<dbReference type="InterPro" id="IPR051424">
    <property type="entry name" value="Transketolase-like"/>
</dbReference>
<proteinExistence type="inferred from homology"/>
<evidence type="ECO:0000259" key="13">
    <source>
        <dbReference type="SMART" id="SM00861"/>
    </source>
</evidence>
<dbReference type="InterPro" id="IPR033248">
    <property type="entry name" value="Transketolase_C"/>
</dbReference>
<dbReference type="AlphaFoldDB" id="A0A2S8FL54"/>
<dbReference type="Pfam" id="PF02779">
    <property type="entry name" value="Transket_pyr"/>
    <property type="match status" value="1"/>
</dbReference>
<gene>
    <name evidence="14" type="ORF">C5Y83_17915</name>
</gene>
<protein>
    <recommendedName>
        <fullName evidence="7">Transketolase</fullName>
    </recommendedName>
</protein>
<dbReference type="PANTHER" id="PTHR43195">
    <property type="entry name" value="TRANSKETOLASE"/>
    <property type="match status" value="1"/>
</dbReference>
<keyword evidence="12" id="KW-0786">Thiamine pyrophosphate</keyword>
<dbReference type="GO" id="GO:0030976">
    <property type="term" value="F:thiamine pyrophosphate binding"/>
    <property type="evidence" value="ECO:0007669"/>
    <property type="project" value="TreeGrafter"/>
</dbReference>
<comment type="subunit">
    <text evidence="6">Homodimer.</text>
</comment>
<dbReference type="GO" id="GO:0004802">
    <property type="term" value="F:transketolase activity"/>
    <property type="evidence" value="ECO:0007669"/>
    <property type="project" value="TreeGrafter"/>
</dbReference>
<dbReference type="GO" id="GO:0046872">
    <property type="term" value="F:metal ion binding"/>
    <property type="evidence" value="ECO:0007669"/>
    <property type="project" value="UniProtKB-KW"/>
</dbReference>
<evidence type="ECO:0000256" key="10">
    <source>
        <dbReference type="ARBA" id="ARBA00022837"/>
    </source>
</evidence>
<keyword evidence="10" id="KW-0106">Calcium</keyword>
<dbReference type="SUPFAM" id="SSF52518">
    <property type="entry name" value="Thiamin diphosphate-binding fold (THDP-binding)"/>
    <property type="match status" value="2"/>
</dbReference>
<comment type="cofactor">
    <cofactor evidence="4">
        <name>thiamine diphosphate</name>
        <dbReference type="ChEBI" id="CHEBI:58937"/>
    </cofactor>
</comment>
<evidence type="ECO:0000256" key="1">
    <source>
        <dbReference type="ARBA" id="ARBA00001913"/>
    </source>
</evidence>
<reference evidence="14 15" key="1">
    <citation type="submission" date="2018-02" db="EMBL/GenBank/DDBJ databases">
        <title>Comparative genomes isolates from brazilian mangrove.</title>
        <authorList>
            <person name="Araujo J.E."/>
            <person name="Taketani R.G."/>
            <person name="Silva M.C.P."/>
            <person name="Loureco M.V."/>
            <person name="Andreote F.D."/>
        </authorList>
    </citation>
    <scope>NUCLEOTIDE SEQUENCE [LARGE SCALE GENOMIC DNA]</scope>
    <source>
        <strain evidence="14 15">Hex-1 MGV</strain>
    </source>
</reference>
<organism evidence="14 15">
    <name type="scientific">Blastopirellula marina</name>
    <dbReference type="NCBI Taxonomy" id="124"/>
    <lineage>
        <taxon>Bacteria</taxon>
        <taxon>Pseudomonadati</taxon>
        <taxon>Planctomycetota</taxon>
        <taxon>Planctomycetia</taxon>
        <taxon>Pirellulales</taxon>
        <taxon>Pirellulaceae</taxon>
        <taxon>Blastopirellula</taxon>
    </lineage>
</organism>
<comment type="cofactor">
    <cofactor evidence="3">
        <name>Mg(2+)</name>
        <dbReference type="ChEBI" id="CHEBI:18420"/>
    </cofactor>
</comment>
<evidence type="ECO:0000256" key="12">
    <source>
        <dbReference type="ARBA" id="ARBA00023052"/>
    </source>
</evidence>
<dbReference type="Gene3D" id="3.40.50.920">
    <property type="match status" value="1"/>
</dbReference>
<dbReference type="GO" id="GO:0005737">
    <property type="term" value="C:cytoplasm"/>
    <property type="evidence" value="ECO:0007669"/>
    <property type="project" value="UniProtKB-ARBA"/>
</dbReference>
<dbReference type="CDD" id="cd07033">
    <property type="entry name" value="TPP_PYR_DXS_TK_like"/>
    <property type="match status" value="1"/>
</dbReference>
<comment type="cofactor">
    <cofactor evidence="2">
        <name>Mn(2+)</name>
        <dbReference type="ChEBI" id="CHEBI:29035"/>
    </cofactor>
</comment>
<dbReference type="EMBL" id="PUHY01000012">
    <property type="protein sequence ID" value="PQO32891.1"/>
    <property type="molecule type" value="Genomic_DNA"/>
</dbReference>
<keyword evidence="8" id="KW-0808">Transferase</keyword>
<evidence type="ECO:0000256" key="3">
    <source>
        <dbReference type="ARBA" id="ARBA00001946"/>
    </source>
</evidence>
<dbReference type="FunFam" id="3.40.50.970:FF:000129">
    <property type="entry name" value="Transketolase"/>
    <property type="match status" value="1"/>
</dbReference>
<dbReference type="InterPro" id="IPR005475">
    <property type="entry name" value="Transketolase-like_Pyr-bd"/>
</dbReference>
<evidence type="ECO:0000256" key="6">
    <source>
        <dbReference type="ARBA" id="ARBA00011738"/>
    </source>
</evidence>
<evidence type="ECO:0000256" key="9">
    <source>
        <dbReference type="ARBA" id="ARBA00022723"/>
    </source>
</evidence>
<dbReference type="Pfam" id="PF00456">
    <property type="entry name" value="Transketolase_N"/>
    <property type="match status" value="1"/>
</dbReference>
<dbReference type="CDD" id="cd02012">
    <property type="entry name" value="TPP_TK"/>
    <property type="match status" value="1"/>
</dbReference>
<sequence length="619" mass="68613">MTQKKKLQQISANIRRWILNCTNRAGSGHPTSSMSAVELMVALFFDGHFRYDIDHPRHYNNDRLIFSKGHASPLFYALWCAADAVDEDDLMTYRRFDSVFEGHPTSRFRYTEAATGSLGQGLSIGVGMAMSGKYVDEIPFRTYVLIGDSELAEGSQWEAMQIASEYQLDNLVGILDVNRLGQRGPTMQGHNLNVYQKRIEAFGWNTVIVPEGHNLSEISEAYQQAKRCKDRPTMIIAHTIKGKGVSFLEDKNGWHGKALDDEQLKQALKEIEEVPTDLRGELKPPQEVNFPVLERSQPEELKYEIGEKIATRTAYGNAVARLGDKFSNMVILDGEVSNSTRAEFFQEQFPERYFEMYIAEQNMVGAALGMALREKMPFVSTFAAFFSRAFDQIRMSPYSGANVKFVGSHAGVEIGQDGPSQMGLEDIAMFRSVLGSTVLYPSDAVSTERCVEQMANRCGIAYLRTTRGKLPVLYGRDERFPIGGSKVLRRSNDDQVTLIAAGVTLHEALSAADELGRSGVSVRVIDLYSVKPLDVETLKAAARETSLLVTIEDHFAAGGIGETVCGALSDTSITIRSLCVSMRPRSGTTEQLLDQQGISAGKIVEAVKESITSMTHSWQ</sequence>
<feature type="domain" description="Transketolase-like pyrimidine-binding" evidence="13">
    <location>
        <begin position="309"/>
        <end position="472"/>
    </location>
</feature>
<dbReference type="InterPro" id="IPR029061">
    <property type="entry name" value="THDP-binding"/>
</dbReference>
<evidence type="ECO:0000256" key="5">
    <source>
        <dbReference type="ARBA" id="ARBA00007131"/>
    </source>
</evidence>
<keyword evidence="9" id="KW-0479">Metal-binding</keyword>
<dbReference type="GO" id="GO:0019682">
    <property type="term" value="P:glyceraldehyde-3-phosphate metabolic process"/>
    <property type="evidence" value="ECO:0007669"/>
    <property type="project" value="UniProtKB-ARBA"/>
</dbReference>
<accession>A0A2S8FL54</accession>
<dbReference type="Pfam" id="PF02780">
    <property type="entry name" value="Transketolase_C"/>
    <property type="match status" value="1"/>
</dbReference>
<comment type="caution">
    <text evidence="14">The sequence shown here is derived from an EMBL/GenBank/DDBJ whole genome shotgun (WGS) entry which is preliminary data.</text>
</comment>
<dbReference type="InterPro" id="IPR020826">
    <property type="entry name" value="Transketolase_BS"/>
</dbReference>
<evidence type="ECO:0000256" key="11">
    <source>
        <dbReference type="ARBA" id="ARBA00022842"/>
    </source>
</evidence>
<evidence type="ECO:0000256" key="4">
    <source>
        <dbReference type="ARBA" id="ARBA00001964"/>
    </source>
</evidence>
<keyword evidence="11" id="KW-0460">Magnesium</keyword>
<dbReference type="Gene3D" id="3.40.50.970">
    <property type="match status" value="2"/>
</dbReference>
<evidence type="ECO:0000313" key="15">
    <source>
        <dbReference type="Proteomes" id="UP000238322"/>
    </source>
</evidence>
<dbReference type="Proteomes" id="UP000238322">
    <property type="component" value="Unassembled WGS sequence"/>
</dbReference>
<dbReference type="InterPro" id="IPR049557">
    <property type="entry name" value="Transketolase_CS"/>
</dbReference>
<dbReference type="PROSITE" id="PS00801">
    <property type="entry name" value="TRANSKETOLASE_1"/>
    <property type="match status" value="1"/>
</dbReference>
<comment type="cofactor">
    <cofactor evidence="1">
        <name>Ca(2+)</name>
        <dbReference type="ChEBI" id="CHEBI:29108"/>
    </cofactor>
</comment>
<dbReference type="InterPro" id="IPR009014">
    <property type="entry name" value="Transketo_C/PFOR_II"/>
</dbReference>
<comment type="similarity">
    <text evidence="5">Belongs to the transketolase family.</text>
</comment>
<dbReference type="OrthoDB" id="9803371at2"/>
<dbReference type="SUPFAM" id="SSF52922">
    <property type="entry name" value="TK C-terminal domain-like"/>
    <property type="match status" value="1"/>
</dbReference>
<dbReference type="PROSITE" id="PS00802">
    <property type="entry name" value="TRANSKETOLASE_2"/>
    <property type="match status" value="1"/>
</dbReference>
<evidence type="ECO:0000256" key="8">
    <source>
        <dbReference type="ARBA" id="ARBA00022679"/>
    </source>
</evidence>
<dbReference type="PANTHER" id="PTHR43195:SF1">
    <property type="entry name" value="FI06132P-RELATED"/>
    <property type="match status" value="1"/>
</dbReference>
<name>A0A2S8FL54_9BACT</name>